<dbReference type="AlphaFoldDB" id="A0A318JTV2"/>
<accession>A0A318JTV2</accession>
<feature type="transmembrane region" description="Helical" evidence="1">
    <location>
        <begin position="44"/>
        <end position="65"/>
    </location>
</feature>
<sequence>MPNTPRKNRIFLETYIFWALLSLFNFDFLCPLALPFLILMYVQFLPFLFPPIIFSLICTGLITILGRRYLPLKIHRVLPLLANFVFLMALIPGANTYKNILINQQLTGHTPDCVDYGSFWRSSFYSDRNFFGNAIYEEKGKVYLWSYRERKFFEAQPDLARNFTCRK</sequence>
<keyword evidence="1" id="KW-0812">Transmembrane</keyword>
<organism evidence="2 3">
    <name type="scientific">Undibacterium pigrum</name>
    <dbReference type="NCBI Taxonomy" id="401470"/>
    <lineage>
        <taxon>Bacteria</taxon>
        <taxon>Pseudomonadati</taxon>
        <taxon>Pseudomonadota</taxon>
        <taxon>Betaproteobacteria</taxon>
        <taxon>Burkholderiales</taxon>
        <taxon>Oxalobacteraceae</taxon>
        <taxon>Undibacterium</taxon>
    </lineage>
</organism>
<dbReference type="EMBL" id="QJKB01000003">
    <property type="protein sequence ID" value="PXX43908.1"/>
    <property type="molecule type" value="Genomic_DNA"/>
</dbReference>
<dbReference type="Proteomes" id="UP000247792">
    <property type="component" value="Unassembled WGS sequence"/>
</dbReference>
<feature type="transmembrane region" description="Helical" evidence="1">
    <location>
        <begin position="77"/>
        <end position="97"/>
    </location>
</feature>
<reference evidence="2 3" key="1">
    <citation type="submission" date="2018-05" db="EMBL/GenBank/DDBJ databases">
        <title>Genomic Encyclopedia of Type Strains, Phase IV (KMG-IV): sequencing the most valuable type-strain genomes for metagenomic binning, comparative biology and taxonomic classification.</title>
        <authorList>
            <person name="Goeker M."/>
        </authorList>
    </citation>
    <scope>NUCLEOTIDE SEQUENCE [LARGE SCALE GENOMIC DNA]</scope>
    <source>
        <strain evidence="2 3">DSM 19792</strain>
    </source>
</reference>
<evidence type="ECO:0000313" key="3">
    <source>
        <dbReference type="Proteomes" id="UP000247792"/>
    </source>
</evidence>
<evidence type="ECO:0000313" key="2">
    <source>
        <dbReference type="EMBL" id="PXX43908.1"/>
    </source>
</evidence>
<comment type="caution">
    <text evidence="2">The sequence shown here is derived from an EMBL/GenBank/DDBJ whole genome shotgun (WGS) entry which is preliminary data.</text>
</comment>
<feature type="transmembrane region" description="Helical" evidence="1">
    <location>
        <begin position="15"/>
        <end position="38"/>
    </location>
</feature>
<keyword evidence="3" id="KW-1185">Reference proteome</keyword>
<proteinExistence type="predicted"/>
<name>A0A318JTV2_9BURK</name>
<protein>
    <submittedName>
        <fullName evidence="2">Uncharacterized protein</fullName>
    </submittedName>
</protein>
<evidence type="ECO:0000256" key="1">
    <source>
        <dbReference type="SAM" id="Phobius"/>
    </source>
</evidence>
<dbReference type="RefSeq" id="WP_110255183.1">
    <property type="nucleotide sequence ID" value="NZ_QJKB01000003.1"/>
</dbReference>
<keyword evidence="1" id="KW-0472">Membrane</keyword>
<keyword evidence="1" id="KW-1133">Transmembrane helix</keyword>
<gene>
    <name evidence="2" type="ORF">DFR42_103176</name>
</gene>